<keyword evidence="2" id="KW-0408">Iron</keyword>
<dbReference type="Pfam" id="PF00175">
    <property type="entry name" value="NAD_binding_1"/>
    <property type="match status" value="1"/>
</dbReference>
<dbReference type="PIRSF" id="PIRSF006816">
    <property type="entry name" value="Cyc3_hyd_g"/>
    <property type="match status" value="1"/>
</dbReference>
<dbReference type="AlphaFoldDB" id="F4EZP7"/>
<dbReference type="Proteomes" id="UP000011124">
    <property type="component" value="Chromosome"/>
</dbReference>
<dbReference type="InterPro" id="IPR019480">
    <property type="entry name" value="Dihydroorotate_DH_Fe-S-bd"/>
</dbReference>
<dbReference type="CDD" id="cd06219">
    <property type="entry name" value="DHOD_e_trans_like1"/>
    <property type="match status" value="1"/>
</dbReference>
<dbReference type="Gene3D" id="3.40.50.80">
    <property type="entry name" value="Nucleotide-binding domain of ferredoxin-NADP reductase (FNR) module"/>
    <property type="match status" value="1"/>
</dbReference>
<keyword evidence="1" id="KW-0274">FAD</keyword>
<protein>
    <submittedName>
        <fullName evidence="4">Oxidoreductase FAD/NAD(P)-binding domain protein</fullName>
    </submittedName>
</protein>
<dbReference type="GO" id="GO:0046872">
    <property type="term" value="F:metal ion binding"/>
    <property type="evidence" value="ECO:0007669"/>
    <property type="project" value="UniProtKB-KW"/>
</dbReference>
<gene>
    <name evidence="4" type="ordered locus">Selsp_0840</name>
</gene>
<evidence type="ECO:0000259" key="3">
    <source>
        <dbReference type="PROSITE" id="PS51384"/>
    </source>
</evidence>
<keyword evidence="2" id="KW-0001">2Fe-2S</keyword>
<dbReference type="RefSeq" id="WP_013740707.1">
    <property type="nucleotide sequence ID" value="NC_015437.1"/>
</dbReference>
<keyword evidence="2" id="KW-0479">Metal-binding</keyword>
<organism evidence="4 5">
    <name type="scientific">Selenomonas sputigena (strain ATCC 35185 / DSM 20758 / CCUG 44933 / VPI D19B-28)</name>
    <dbReference type="NCBI Taxonomy" id="546271"/>
    <lineage>
        <taxon>Bacteria</taxon>
        <taxon>Bacillati</taxon>
        <taxon>Bacillota</taxon>
        <taxon>Negativicutes</taxon>
        <taxon>Selenomonadales</taxon>
        <taxon>Selenomonadaceae</taxon>
        <taxon>Selenomonas</taxon>
    </lineage>
</organism>
<dbReference type="InterPro" id="IPR050353">
    <property type="entry name" value="PyrK_electron_transfer"/>
</dbReference>
<feature type="binding site" evidence="2">
    <location>
        <position position="238"/>
    </location>
    <ligand>
        <name>[2Fe-2S] cluster</name>
        <dbReference type="ChEBI" id="CHEBI:190135"/>
    </ligand>
</feature>
<feature type="binding site" evidence="2">
    <location>
        <position position="223"/>
    </location>
    <ligand>
        <name>[2Fe-2S] cluster</name>
        <dbReference type="ChEBI" id="CHEBI:190135"/>
    </ligand>
</feature>
<dbReference type="InterPro" id="IPR001433">
    <property type="entry name" value="OxRdtase_FAD/NAD-bd"/>
</dbReference>
<dbReference type="InterPro" id="IPR012165">
    <property type="entry name" value="Cyt_c3_hydrogenase_gsu"/>
</dbReference>
<name>F4EZP7_SELS3</name>
<evidence type="ECO:0000256" key="1">
    <source>
        <dbReference type="PIRSR" id="PIRSR006816-1"/>
    </source>
</evidence>
<dbReference type="PANTHER" id="PTHR43513">
    <property type="entry name" value="DIHYDROOROTATE DEHYDROGENASE B (NAD(+)), ELECTRON TRANSFER SUBUNIT"/>
    <property type="match status" value="1"/>
</dbReference>
<dbReference type="EMBL" id="CP002637">
    <property type="protein sequence ID" value="AEB99804.1"/>
    <property type="molecule type" value="Genomic_DNA"/>
</dbReference>
<feature type="domain" description="FAD-binding FR-type" evidence="3">
    <location>
        <begin position="1"/>
        <end position="95"/>
    </location>
</feature>
<reference evidence="4 5" key="1">
    <citation type="submission" date="2011-04" db="EMBL/GenBank/DDBJ databases">
        <title>The complete genome of Selenomonas sputigena DSM 20758.</title>
        <authorList>
            <consortium name="US DOE Joint Genome Institute (JGI-PGF)"/>
            <person name="Lucas S."/>
            <person name="Copeland A."/>
            <person name="Lapidus A."/>
            <person name="Bruce D."/>
            <person name="Goodwin L."/>
            <person name="Pitluck S."/>
            <person name="Peters L."/>
            <person name="Kyrpides N."/>
            <person name="Mavromatis K."/>
            <person name="Ivanova N."/>
            <person name="Ovchinnikova G."/>
            <person name="Teshima H."/>
            <person name="Detter J.C."/>
            <person name="Tapia R."/>
            <person name="Han C."/>
            <person name="Land M."/>
            <person name="Hauser L."/>
            <person name="Markowitz V."/>
            <person name="Cheng J.-F."/>
            <person name="Hugenholtz P."/>
            <person name="Woyke T."/>
            <person name="Wu D."/>
            <person name="Gronow S."/>
            <person name="Wellnitz S."/>
            <person name="Schneider S."/>
            <person name="Klenk H.-P."/>
            <person name="Eisen J.A."/>
        </authorList>
    </citation>
    <scope>NUCLEOTIDE SEQUENCE [LARGE SCALE GENOMIC DNA]</scope>
    <source>
        <strain evidence="5">ATCC 35185 / DSM 20758 / VPI D19B-28</strain>
    </source>
</reference>
<evidence type="ECO:0000256" key="2">
    <source>
        <dbReference type="PIRSR" id="PIRSR006816-2"/>
    </source>
</evidence>
<comment type="cofactor">
    <cofactor evidence="2">
        <name>[2Fe-2S] cluster</name>
        <dbReference type="ChEBI" id="CHEBI:190135"/>
    </cofactor>
    <text evidence="2">Binds 1 [2Fe-2S] cluster per subunit.</text>
</comment>
<dbReference type="GO" id="GO:0016491">
    <property type="term" value="F:oxidoreductase activity"/>
    <property type="evidence" value="ECO:0007669"/>
    <property type="project" value="InterPro"/>
</dbReference>
<dbReference type="GO" id="GO:0006221">
    <property type="term" value="P:pyrimidine nucleotide biosynthetic process"/>
    <property type="evidence" value="ECO:0007669"/>
    <property type="project" value="InterPro"/>
</dbReference>
<dbReference type="PANTHER" id="PTHR43513:SF3">
    <property type="entry name" value="DIHYDROOROTATE DEHYDROGENASE B (NAD(+)), ELECTRON TRANSFER SUBUNIT-RELATED"/>
    <property type="match status" value="1"/>
</dbReference>
<proteinExistence type="predicted"/>
<dbReference type="SUPFAM" id="SSF52343">
    <property type="entry name" value="Ferredoxin reductase-like, C-terminal NADP-linked domain"/>
    <property type="match status" value="1"/>
</dbReference>
<dbReference type="HOGENOM" id="CLU_003827_1_0_9"/>
<dbReference type="Pfam" id="PF10418">
    <property type="entry name" value="DHODB_Fe-S_bind"/>
    <property type="match status" value="1"/>
</dbReference>
<comment type="cofactor">
    <cofactor evidence="1">
        <name>FAD</name>
        <dbReference type="ChEBI" id="CHEBI:57692"/>
    </cofactor>
    <text evidence="1">Binds 1 FAD per subunit.</text>
</comment>
<evidence type="ECO:0000313" key="5">
    <source>
        <dbReference type="Proteomes" id="UP000011124"/>
    </source>
</evidence>
<dbReference type="InterPro" id="IPR039261">
    <property type="entry name" value="FNR_nucleotide-bd"/>
</dbReference>
<dbReference type="KEGG" id="ssg:Selsp_0840"/>
<accession>F4EZP7</accession>
<feature type="binding site" evidence="1">
    <location>
        <begin position="62"/>
        <end position="64"/>
    </location>
    <ligand>
        <name>FAD</name>
        <dbReference type="ChEBI" id="CHEBI:57692"/>
    </ligand>
</feature>
<dbReference type="InterPro" id="IPR017927">
    <property type="entry name" value="FAD-bd_FR_type"/>
</dbReference>
<dbReference type="PROSITE" id="PS51384">
    <property type="entry name" value="FAD_FR"/>
    <property type="match status" value="1"/>
</dbReference>
<dbReference type="InterPro" id="IPR017938">
    <property type="entry name" value="Riboflavin_synthase-like_b-brl"/>
</dbReference>
<dbReference type="Gene3D" id="2.40.30.10">
    <property type="entry name" value="Translation factors"/>
    <property type="match status" value="1"/>
</dbReference>
<keyword evidence="5" id="KW-1185">Reference proteome</keyword>
<evidence type="ECO:0000313" key="4">
    <source>
        <dbReference type="EMBL" id="AEB99804.1"/>
    </source>
</evidence>
<sequence>MYRILKKQELSPGILEYDIEAPRVAKKALPGQFIVLRVNEEGERVPLTIADFDREKGIVTILFQVVGASTGLLASLKEGDSILDFVGPLGQPSELSDHMGTVVFVGGGIGVAPVYPIARAAHELGNKVISILGAKTKDILIFEERMRAISDEVLITTDDGSYGIKGFVTNAIEELIKRGEKIDQVTAIGPGVMMKSVAEATRPYGIKTVVSLNPIMVDGTGMCGGCRVQVGEETKFACVDGPEFDGHLVDFHGLMARGRMYRTQEAKEKDHICNIGLGRN</sequence>
<feature type="binding site" evidence="2">
    <location>
        <position position="226"/>
    </location>
    <ligand>
        <name>[2Fe-2S] cluster</name>
        <dbReference type="ChEBI" id="CHEBI:190135"/>
    </ligand>
</feature>
<keyword evidence="1" id="KW-0285">Flavoprotein</keyword>
<dbReference type="GO" id="GO:0051537">
    <property type="term" value="F:2 iron, 2 sulfur cluster binding"/>
    <property type="evidence" value="ECO:0007669"/>
    <property type="project" value="UniProtKB-KW"/>
</dbReference>
<dbReference type="NCBIfam" id="NF004862">
    <property type="entry name" value="PRK06222.1"/>
    <property type="match status" value="1"/>
</dbReference>
<keyword evidence="2" id="KW-0411">Iron-sulfur</keyword>
<dbReference type="SUPFAM" id="SSF63380">
    <property type="entry name" value="Riboflavin synthase domain-like"/>
    <property type="match status" value="1"/>
</dbReference>
<dbReference type="GO" id="GO:0050660">
    <property type="term" value="F:flavin adenine dinucleotide binding"/>
    <property type="evidence" value="ECO:0007669"/>
    <property type="project" value="InterPro"/>
</dbReference>